<accession>A0A699X9I7</accession>
<dbReference type="AlphaFoldDB" id="A0A699X9I7"/>
<comment type="caution">
    <text evidence="1">The sequence shown here is derived from an EMBL/GenBank/DDBJ whole genome shotgun (WGS) entry which is preliminary data.</text>
</comment>
<proteinExistence type="predicted"/>
<feature type="non-terminal residue" evidence="1">
    <location>
        <position position="1"/>
    </location>
</feature>
<protein>
    <submittedName>
        <fullName evidence="1">Uncharacterized protein</fullName>
    </submittedName>
</protein>
<name>A0A699X9I7_TANCI</name>
<sequence>RRKSHALPSLSHGAADRRIVDRFDARFCRTDPRQSLGQGHSRLSSGSPVCSRAVLQYRVGHRSGEQQTAWGDQPRRSAAG</sequence>
<organism evidence="1">
    <name type="scientific">Tanacetum cinerariifolium</name>
    <name type="common">Dalmatian daisy</name>
    <name type="synonym">Chrysanthemum cinerariifolium</name>
    <dbReference type="NCBI Taxonomy" id="118510"/>
    <lineage>
        <taxon>Eukaryota</taxon>
        <taxon>Viridiplantae</taxon>
        <taxon>Streptophyta</taxon>
        <taxon>Embryophyta</taxon>
        <taxon>Tracheophyta</taxon>
        <taxon>Spermatophyta</taxon>
        <taxon>Magnoliopsida</taxon>
        <taxon>eudicotyledons</taxon>
        <taxon>Gunneridae</taxon>
        <taxon>Pentapetalae</taxon>
        <taxon>asterids</taxon>
        <taxon>campanulids</taxon>
        <taxon>Asterales</taxon>
        <taxon>Asteraceae</taxon>
        <taxon>Asteroideae</taxon>
        <taxon>Anthemideae</taxon>
        <taxon>Anthemidinae</taxon>
        <taxon>Tanacetum</taxon>
    </lineage>
</organism>
<reference evidence="1" key="1">
    <citation type="journal article" date="2019" name="Sci. Rep.">
        <title>Draft genome of Tanacetum cinerariifolium, the natural source of mosquito coil.</title>
        <authorList>
            <person name="Yamashiro T."/>
            <person name="Shiraishi A."/>
            <person name="Satake H."/>
            <person name="Nakayama K."/>
        </authorList>
    </citation>
    <scope>NUCLEOTIDE SEQUENCE</scope>
</reference>
<evidence type="ECO:0000313" key="1">
    <source>
        <dbReference type="EMBL" id="GFD56377.1"/>
    </source>
</evidence>
<gene>
    <name evidence="1" type="ORF">Tci_928346</name>
</gene>
<dbReference type="EMBL" id="BKCJ011828773">
    <property type="protein sequence ID" value="GFD56377.1"/>
    <property type="molecule type" value="Genomic_DNA"/>
</dbReference>